<protein>
    <submittedName>
        <fullName evidence="1">Uncharacterized protein</fullName>
    </submittedName>
</protein>
<sequence length="38" mass="4412">MAYLGSGPLWNLKDDPNCIANWWWNALYINNFQPAADQ</sequence>
<dbReference type="OrthoDB" id="207378at2759"/>
<keyword evidence="2" id="KW-1185">Reference proteome</keyword>
<dbReference type="AlphaFoldDB" id="A0A8X6NQG6"/>
<feature type="non-terminal residue" evidence="1">
    <location>
        <position position="38"/>
    </location>
</feature>
<evidence type="ECO:0000313" key="2">
    <source>
        <dbReference type="Proteomes" id="UP000887013"/>
    </source>
</evidence>
<gene>
    <name evidence="1" type="ORF">NPIL_331441</name>
</gene>
<dbReference type="EMBL" id="BMAW01060953">
    <property type="protein sequence ID" value="GFT28819.1"/>
    <property type="molecule type" value="Genomic_DNA"/>
</dbReference>
<accession>A0A8X6NQG6</accession>
<reference evidence="1" key="1">
    <citation type="submission" date="2020-08" db="EMBL/GenBank/DDBJ databases">
        <title>Multicomponent nature underlies the extraordinary mechanical properties of spider dragline silk.</title>
        <authorList>
            <person name="Kono N."/>
            <person name="Nakamura H."/>
            <person name="Mori M."/>
            <person name="Yoshida Y."/>
            <person name="Ohtoshi R."/>
            <person name="Malay A.D."/>
            <person name="Moran D.A.P."/>
            <person name="Tomita M."/>
            <person name="Numata K."/>
            <person name="Arakawa K."/>
        </authorList>
    </citation>
    <scope>NUCLEOTIDE SEQUENCE</scope>
</reference>
<dbReference type="Proteomes" id="UP000887013">
    <property type="component" value="Unassembled WGS sequence"/>
</dbReference>
<organism evidence="1 2">
    <name type="scientific">Nephila pilipes</name>
    <name type="common">Giant wood spider</name>
    <name type="synonym">Nephila maculata</name>
    <dbReference type="NCBI Taxonomy" id="299642"/>
    <lineage>
        <taxon>Eukaryota</taxon>
        <taxon>Metazoa</taxon>
        <taxon>Ecdysozoa</taxon>
        <taxon>Arthropoda</taxon>
        <taxon>Chelicerata</taxon>
        <taxon>Arachnida</taxon>
        <taxon>Araneae</taxon>
        <taxon>Araneomorphae</taxon>
        <taxon>Entelegynae</taxon>
        <taxon>Araneoidea</taxon>
        <taxon>Nephilidae</taxon>
        <taxon>Nephila</taxon>
    </lineage>
</organism>
<name>A0A8X6NQG6_NEPPI</name>
<proteinExistence type="predicted"/>
<comment type="caution">
    <text evidence="1">The sequence shown here is derived from an EMBL/GenBank/DDBJ whole genome shotgun (WGS) entry which is preliminary data.</text>
</comment>
<evidence type="ECO:0000313" key="1">
    <source>
        <dbReference type="EMBL" id="GFT28819.1"/>
    </source>
</evidence>